<dbReference type="VEuPathDB" id="FungiDB:FUN_012617"/>
<dbReference type="VEuPathDB" id="FungiDB:RhiirFUN_019190"/>
<organism evidence="1 2">
    <name type="scientific">Rhizophagus irregularis</name>
    <dbReference type="NCBI Taxonomy" id="588596"/>
    <lineage>
        <taxon>Eukaryota</taxon>
        <taxon>Fungi</taxon>
        <taxon>Fungi incertae sedis</taxon>
        <taxon>Mucoromycota</taxon>
        <taxon>Glomeromycotina</taxon>
        <taxon>Glomeromycetes</taxon>
        <taxon>Glomerales</taxon>
        <taxon>Glomeraceae</taxon>
        <taxon>Rhizophagus</taxon>
    </lineage>
</organism>
<dbReference type="EMBL" id="LLXL01001461">
    <property type="protein sequence ID" value="PKK64346.1"/>
    <property type="molecule type" value="Genomic_DNA"/>
</dbReference>
<dbReference type="AlphaFoldDB" id="A0A2N1MRT5"/>
<dbReference type="Proteomes" id="UP000233469">
    <property type="component" value="Unassembled WGS sequence"/>
</dbReference>
<protein>
    <submittedName>
        <fullName evidence="1">Uncharacterized protein</fullName>
    </submittedName>
</protein>
<dbReference type="VEuPathDB" id="FungiDB:RhiirFUN_014499"/>
<evidence type="ECO:0000313" key="1">
    <source>
        <dbReference type="EMBL" id="PKK64346.1"/>
    </source>
</evidence>
<comment type="caution">
    <text evidence="1">The sequence shown here is derived from an EMBL/GenBank/DDBJ whole genome shotgun (WGS) entry which is preliminary data.</text>
</comment>
<evidence type="ECO:0000313" key="2">
    <source>
        <dbReference type="Proteomes" id="UP000233469"/>
    </source>
</evidence>
<dbReference type="VEuPathDB" id="FungiDB:FUN_005106"/>
<gene>
    <name evidence="1" type="ORF">RhiirC2_787633</name>
</gene>
<reference evidence="1 2" key="2">
    <citation type="submission" date="2017-10" db="EMBL/GenBank/DDBJ databases">
        <title>Extensive intraspecific genome diversity in a model arbuscular mycorrhizal fungus.</title>
        <authorList>
            <person name="Chen E.C.H."/>
            <person name="Morin E."/>
            <person name="Baudet D."/>
            <person name="Noel J."/>
            <person name="Ndikumana S."/>
            <person name="Charron P."/>
            <person name="St-Onge C."/>
            <person name="Giorgi J."/>
            <person name="Grigoriev I.V."/>
            <person name="Roux C."/>
            <person name="Martin F.M."/>
            <person name="Corradi N."/>
        </authorList>
    </citation>
    <scope>NUCLEOTIDE SEQUENCE [LARGE SCALE GENOMIC DNA]</scope>
    <source>
        <strain evidence="1 2">C2</strain>
    </source>
</reference>
<name>A0A2N1MRT5_9GLOM</name>
<accession>A0A2N1MRT5</accession>
<reference evidence="1 2" key="1">
    <citation type="submission" date="2016-04" db="EMBL/GenBank/DDBJ databases">
        <title>Genome analyses suggest a sexual origin of heterokaryosis in a supposedly ancient asexual fungus.</title>
        <authorList>
            <person name="Ropars J."/>
            <person name="Sedzielewska K."/>
            <person name="Noel J."/>
            <person name="Charron P."/>
            <person name="Farinelli L."/>
            <person name="Marton T."/>
            <person name="Kruger M."/>
            <person name="Pelin A."/>
            <person name="Brachmann A."/>
            <person name="Corradi N."/>
        </authorList>
    </citation>
    <scope>NUCLEOTIDE SEQUENCE [LARGE SCALE GENOMIC DNA]</scope>
    <source>
        <strain evidence="1 2">C2</strain>
    </source>
</reference>
<sequence>MVKNTCQLSVMLVNNGSLVQKLHYRPYSHFRVIKRANNLPEYYCISDQVEAIEASPTKAISTVYANIFKNSTRYSGHAIMGWNDENILEKLKNDNGNHTGPGFKSSIIHTFEKQQGIFVSEIENKYCVVEIYQDSQLKKRFTGISPDDVWKNTRLIQQYNRTQLFGLTSSVIQQLVRKYQVPTCKLKNWQDESIMKPLSNYYLKKRMLMNINWHQFFISWTESDVTIIDLKFHLKIIYPHNYNFDEREFRAWKAILHASGCTNVTPWLCGESEIELWTKSSNPTTEQETLSSLFKVGLLTPILIHMPNATHFTYDELQNNLGVRRHTISESRKHARTNRYEAPVLAKPIIHWKRFTVKMLDQFEQFFTNKETVNMSSYKTDTLTDSRRHLKGSGGLPKYGKTKFRKFGCSGGLLKYRKAKFRKFGRSGGLPCSEEWENSKDSIGWTSEEQKTKKPRFVTRKFRKTKTQRFVSSGGLPRIGKRRTKVRLAFETKIRSSVWDVFLEFSSASVDFFSRTCKSTNQQFRTFRIELFQLPYPG</sequence>
<proteinExistence type="predicted"/>